<name>M7SDK0_EUTLA</name>
<keyword evidence="2" id="KW-1185">Reference proteome</keyword>
<dbReference type="KEGG" id="ela:UCREL1_8731"/>
<dbReference type="EMBL" id="KB707096">
    <property type="protein sequence ID" value="EMR64304.1"/>
    <property type="molecule type" value="Genomic_DNA"/>
</dbReference>
<accession>M7SDK0</accession>
<dbReference type="HOGENOM" id="CLU_042420_3_0_1"/>
<dbReference type="OrthoDB" id="5275938at2759"/>
<evidence type="ECO:0000313" key="2">
    <source>
        <dbReference type="Proteomes" id="UP000012174"/>
    </source>
</evidence>
<proteinExistence type="predicted"/>
<organism evidence="1 2">
    <name type="scientific">Eutypa lata (strain UCR-EL1)</name>
    <name type="common">Grapevine dieback disease fungus</name>
    <name type="synonym">Eutypa armeniacae</name>
    <dbReference type="NCBI Taxonomy" id="1287681"/>
    <lineage>
        <taxon>Eukaryota</taxon>
        <taxon>Fungi</taxon>
        <taxon>Dikarya</taxon>
        <taxon>Ascomycota</taxon>
        <taxon>Pezizomycotina</taxon>
        <taxon>Sordariomycetes</taxon>
        <taxon>Xylariomycetidae</taxon>
        <taxon>Xylariales</taxon>
        <taxon>Diatrypaceae</taxon>
        <taxon>Eutypa</taxon>
    </lineage>
</organism>
<dbReference type="STRING" id="1287681.M7SDK0"/>
<dbReference type="Proteomes" id="UP000012174">
    <property type="component" value="Unassembled WGS sequence"/>
</dbReference>
<dbReference type="OMA" id="GWAQCHY"/>
<protein>
    <submittedName>
        <fullName evidence="1">Putative nuclear pore protein</fullName>
    </submittedName>
</protein>
<reference evidence="2" key="1">
    <citation type="journal article" date="2013" name="Genome Announc.">
        <title>Draft genome sequence of the grapevine dieback fungus Eutypa lata UCR-EL1.</title>
        <authorList>
            <person name="Blanco-Ulate B."/>
            <person name="Rolshausen P.E."/>
            <person name="Cantu D."/>
        </authorList>
    </citation>
    <scope>NUCLEOTIDE SEQUENCE [LARGE SCALE GENOMIC DNA]</scope>
    <source>
        <strain evidence="2">UCR-EL1</strain>
    </source>
</reference>
<sequence>MLSGPPIEFDKRGDLKLSVGPPNATASNSFLVCSRAMARISPVFDRMLYGSFAEAKPPPTTDTDTDSSSKAEWVVDLPADDPVSLAILTRVAHGRFSEVPKALTIDGLYALTTLSHYYDATQALAPWIDTWLAAVEDVWRDSNQLMPKFLWVTWEFGRKSLFRITARRILTEGSASLLDTYAPTQDLLMPPDIMERIIDIRLRTIQAFLDVFRDIVEKLLVVDETPRWCRHASFMSHHRCESMILGSMTFCLARAGLWPLPEAADVEESVVELYTKLMNLVIHDIGRPSPKSPEDHAGCNPMHHLMDSIKRIIDGIADPVTDDHWRHLEVQARKLSP</sequence>
<dbReference type="AlphaFoldDB" id="M7SDK0"/>
<dbReference type="eggNOG" id="ENOG502STXW">
    <property type="taxonomic scope" value="Eukaryota"/>
</dbReference>
<gene>
    <name evidence="1" type="ORF">UCREL1_8731</name>
</gene>
<evidence type="ECO:0000313" key="1">
    <source>
        <dbReference type="EMBL" id="EMR64304.1"/>
    </source>
</evidence>